<dbReference type="Gene3D" id="3.90.550.10">
    <property type="entry name" value="Spore Coat Polysaccharide Biosynthesis Protein SpsA, Chain A"/>
    <property type="match status" value="1"/>
</dbReference>
<accession>A0ABS5D310</accession>
<keyword evidence="2" id="KW-0328">Glycosyltransferase</keyword>
<dbReference type="RefSeq" id="WP_210788942.1">
    <property type="nucleotide sequence ID" value="NZ_JAGPXB010000004.1"/>
</dbReference>
<dbReference type="Proteomes" id="UP000679008">
    <property type="component" value="Unassembled WGS sequence"/>
</dbReference>
<dbReference type="EC" id="2.4.-.-" evidence="2"/>
<keyword evidence="2" id="KW-0808">Transferase</keyword>
<sequence>MTHATFTILLTTKNRKTDLAVTLAKIQPLLVCDGVACIVCDDGSTDDSAVFVQNQYPQIQLIQHKESKGLIYSRNRLLDLVTTEFAISLDDDAHFITTNALSVIADYFAANPNCGVLALRIFWGLVAPHTVVTTETPSRVQGFVGCGHVWRMKAWRNIPDYPDWFIFYGEEDFAAYQLFKNNIEIHYLPEVLVHHRVDVKARKNSSDYTLRLRRSLRSGWYLYFLFYPLRMIPRKMAYSIWMQLQLKVFKGDFKALYALVLALSDLIFAVPKIIRNANRLTLEEYSIYQKLAPTQLYWKP</sequence>
<evidence type="ECO:0000313" key="2">
    <source>
        <dbReference type="EMBL" id="MBQ0908403.1"/>
    </source>
</evidence>
<dbReference type="Pfam" id="PF00535">
    <property type="entry name" value="Glycos_transf_2"/>
    <property type="match status" value="1"/>
</dbReference>
<evidence type="ECO:0000313" key="3">
    <source>
        <dbReference type="Proteomes" id="UP000679008"/>
    </source>
</evidence>
<protein>
    <submittedName>
        <fullName evidence="2">Glycosyltransferase</fullName>
        <ecNumber evidence="2">2.4.-.-</ecNumber>
    </submittedName>
</protein>
<evidence type="ECO:0000259" key="1">
    <source>
        <dbReference type="Pfam" id="PF00535"/>
    </source>
</evidence>
<organism evidence="2 3">
    <name type="scientific">Flavobacterium erciyesense</name>
    <dbReference type="NCBI Taxonomy" id="2825842"/>
    <lineage>
        <taxon>Bacteria</taxon>
        <taxon>Pseudomonadati</taxon>
        <taxon>Bacteroidota</taxon>
        <taxon>Flavobacteriia</taxon>
        <taxon>Flavobacteriales</taxon>
        <taxon>Flavobacteriaceae</taxon>
        <taxon>Flavobacterium</taxon>
    </lineage>
</organism>
<dbReference type="InterPro" id="IPR029044">
    <property type="entry name" value="Nucleotide-diphossugar_trans"/>
</dbReference>
<dbReference type="SUPFAM" id="SSF53448">
    <property type="entry name" value="Nucleotide-diphospho-sugar transferases"/>
    <property type="match status" value="1"/>
</dbReference>
<dbReference type="GO" id="GO:0016757">
    <property type="term" value="F:glycosyltransferase activity"/>
    <property type="evidence" value="ECO:0007669"/>
    <property type="project" value="UniProtKB-KW"/>
</dbReference>
<reference evidence="2 3" key="1">
    <citation type="submission" date="2021-04" db="EMBL/GenBank/DDBJ databases">
        <title>Description of novel Flavobacterium sp. F-328.</title>
        <authorList>
            <person name="Saticioglu I.B."/>
        </authorList>
    </citation>
    <scope>NUCLEOTIDE SEQUENCE [LARGE SCALE GENOMIC DNA]</scope>
    <source>
        <strain evidence="2 3">F-328</strain>
    </source>
</reference>
<proteinExistence type="predicted"/>
<dbReference type="EMBL" id="JAGPXB010000004">
    <property type="protein sequence ID" value="MBQ0908403.1"/>
    <property type="molecule type" value="Genomic_DNA"/>
</dbReference>
<comment type="caution">
    <text evidence="2">The sequence shown here is derived from an EMBL/GenBank/DDBJ whole genome shotgun (WGS) entry which is preliminary data.</text>
</comment>
<dbReference type="CDD" id="cd00761">
    <property type="entry name" value="Glyco_tranf_GTA_type"/>
    <property type="match status" value="1"/>
</dbReference>
<gene>
    <name evidence="2" type="ORF">KBJ98_06785</name>
</gene>
<name>A0ABS5D310_9FLAO</name>
<feature type="domain" description="Glycosyltransferase 2-like" evidence="1">
    <location>
        <begin position="7"/>
        <end position="121"/>
    </location>
</feature>
<keyword evidence="3" id="KW-1185">Reference proteome</keyword>
<dbReference type="InterPro" id="IPR001173">
    <property type="entry name" value="Glyco_trans_2-like"/>
</dbReference>